<dbReference type="SUPFAM" id="SSF56672">
    <property type="entry name" value="DNA/RNA polymerases"/>
    <property type="match status" value="1"/>
</dbReference>
<feature type="domain" description="Reverse transcriptase" evidence="4">
    <location>
        <begin position="104"/>
        <end position="147"/>
    </location>
</feature>
<evidence type="ECO:0000256" key="3">
    <source>
        <dbReference type="SAM" id="MobiDB-lite"/>
    </source>
</evidence>
<evidence type="ECO:0000313" key="6">
    <source>
        <dbReference type="Proteomes" id="UP001066276"/>
    </source>
</evidence>
<evidence type="ECO:0000256" key="1">
    <source>
        <dbReference type="ARBA" id="ARBA00010879"/>
    </source>
</evidence>
<protein>
    <recommendedName>
        <fullName evidence="2">ribonuclease H</fullName>
        <ecNumber evidence="2">3.1.26.4</ecNumber>
    </recommendedName>
</protein>
<reference evidence="5" key="1">
    <citation type="journal article" date="2022" name="bioRxiv">
        <title>Sequencing and chromosome-scale assembly of the giantPleurodeles waltlgenome.</title>
        <authorList>
            <person name="Brown T."/>
            <person name="Elewa A."/>
            <person name="Iarovenko S."/>
            <person name="Subramanian E."/>
            <person name="Araus A.J."/>
            <person name="Petzold A."/>
            <person name="Susuki M."/>
            <person name="Suzuki K.-i.T."/>
            <person name="Hayashi T."/>
            <person name="Toyoda A."/>
            <person name="Oliveira C."/>
            <person name="Osipova E."/>
            <person name="Leigh N.D."/>
            <person name="Simon A."/>
            <person name="Yun M.H."/>
        </authorList>
    </citation>
    <scope>NUCLEOTIDE SEQUENCE</scope>
    <source>
        <strain evidence="5">20211129_DDA</strain>
        <tissue evidence="5">Liver</tissue>
    </source>
</reference>
<feature type="compositionally biased region" description="Basic and acidic residues" evidence="3">
    <location>
        <begin position="67"/>
        <end position="76"/>
    </location>
</feature>
<dbReference type="InterPro" id="IPR043128">
    <property type="entry name" value="Rev_trsase/Diguanyl_cyclase"/>
</dbReference>
<organism evidence="5 6">
    <name type="scientific">Pleurodeles waltl</name>
    <name type="common">Iberian ribbed newt</name>
    <dbReference type="NCBI Taxonomy" id="8319"/>
    <lineage>
        <taxon>Eukaryota</taxon>
        <taxon>Metazoa</taxon>
        <taxon>Chordata</taxon>
        <taxon>Craniata</taxon>
        <taxon>Vertebrata</taxon>
        <taxon>Euteleostomi</taxon>
        <taxon>Amphibia</taxon>
        <taxon>Batrachia</taxon>
        <taxon>Caudata</taxon>
        <taxon>Salamandroidea</taxon>
        <taxon>Salamandridae</taxon>
        <taxon>Pleurodelinae</taxon>
        <taxon>Pleurodeles</taxon>
    </lineage>
</organism>
<evidence type="ECO:0000313" key="5">
    <source>
        <dbReference type="EMBL" id="KAJ1127759.1"/>
    </source>
</evidence>
<dbReference type="Gene3D" id="3.30.70.270">
    <property type="match status" value="1"/>
</dbReference>
<dbReference type="AlphaFoldDB" id="A0AAV7PLN4"/>
<gene>
    <name evidence="5" type="ORF">NDU88_006152</name>
</gene>
<name>A0AAV7PLN4_PLEWA</name>
<comment type="similarity">
    <text evidence="1">Belongs to the beta type-B retroviral polymerase family. HERV class-II K(HML-2) pol subfamily.</text>
</comment>
<dbReference type="Pfam" id="PF00078">
    <property type="entry name" value="RVT_1"/>
    <property type="match status" value="1"/>
</dbReference>
<evidence type="ECO:0000256" key="2">
    <source>
        <dbReference type="ARBA" id="ARBA00012180"/>
    </source>
</evidence>
<dbReference type="EC" id="3.1.26.4" evidence="2"/>
<keyword evidence="6" id="KW-1185">Reference proteome</keyword>
<dbReference type="Proteomes" id="UP001066276">
    <property type="component" value="Chromosome 7"/>
</dbReference>
<feature type="region of interest" description="Disordered" evidence="3">
    <location>
        <begin position="37"/>
        <end position="79"/>
    </location>
</feature>
<accession>A0AAV7PLN4</accession>
<dbReference type="InterPro" id="IPR000477">
    <property type="entry name" value="RT_dom"/>
</dbReference>
<evidence type="ECO:0000259" key="4">
    <source>
        <dbReference type="Pfam" id="PF00078"/>
    </source>
</evidence>
<sequence length="148" mass="16243">MKHNGLITELMQRTKVSGGQHPSIKQAAKTLRHSSGIQGHPALSSYFHGAPAPPALQLRSPPWGTQPERRVAERQGARVCKHAQPPLSVAGLSEGAATQQAPEDDVVVYSKNVEEHKNHMLKVCEVLRKNGLTLKMKKCHFFAKSVEI</sequence>
<dbReference type="EMBL" id="JANPWB010000011">
    <property type="protein sequence ID" value="KAJ1127759.1"/>
    <property type="molecule type" value="Genomic_DNA"/>
</dbReference>
<comment type="caution">
    <text evidence="5">The sequence shown here is derived from an EMBL/GenBank/DDBJ whole genome shotgun (WGS) entry which is preliminary data.</text>
</comment>
<dbReference type="InterPro" id="IPR043502">
    <property type="entry name" value="DNA/RNA_pol_sf"/>
</dbReference>
<proteinExistence type="inferred from homology"/>